<keyword evidence="3 5" id="KW-1133">Transmembrane helix</keyword>
<proteinExistence type="predicted"/>
<feature type="domain" description="Major facilitator superfamily (MFS) profile" evidence="6">
    <location>
        <begin position="1"/>
        <end position="388"/>
    </location>
</feature>
<dbReference type="GO" id="GO:0005886">
    <property type="term" value="C:plasma membrane"/>
    <property type="evidence" value="ECO:0007669"/>
    <property type="project" value="UniProtKB-SubCell"/>
</dbReference>
<dbReference type="GO" id="GO:0022857">
    <property type="term" value="F:transmembrane transporter activity"/>
    <property type="evidence" value="ECO:0007669"/>
    <property type="project" value="InterPro"/>
</dbReference>
<evidence type="ECO:0000256" key="4">
    <source>
        <dbReference type="ARBA" id="ARBA00023136"/>
    </source>
</evidence>
<gene>
    <name evidence="7" type="ORF">F4561_004073</name>
</gene>
<comment type="caution">
    <text evidence="7">The sequence shown here is derived from an EMBL/GenBank/DDBJ whole genome shotgun (WGS) entry which is preliminary data.</text>
</comment>
<dbReference type="PANTHER" id="PTHR23527:SF1">
    <property type="entry name" value="BLL3282 PROTEIN"/>
    <property type="match status" value="1"/>
</dbReference>
<dbReference type="EMBL" id="JACHJT010000001">
    <property type="protein sequence ID" value="MBB4933253.1"/>
    <property type="molecule type" value="Genomic_DNA"/>
</dbReference>
<evidence type="ECO:0000256" key="3">
    <source>
        <dbReference type="ARBA" id="ARBA00022989"/>
    </source>
</evidence>
<dbReference type="InterPro" id="IPR011701">
    <property type="entry name" value="MFS"/>
</dbReference>
<reference evidence="7 8" key="1">
    <citation type="submission" date="2020-08" db="EMBL/GenBank/DDBJ databases">
        <title>Sequencing the genomes of 1000 actinobacteria strains.</title>
        <authorList>
            <person name="Klenk H.-P."/>
        </authorList>
    </citation>
    <scope>NUCLEOTIDE SEQUENCE [LARGE SCALE GENOMIC DNA]</scope>
    <source>
        <strain evidence="7 8">DSM 102030</strain>
    </source>
</reference>
<evidence type="ECO:0000259" key="6">
    <source>
        <dbReference type="PROSITE" id="PS50850"/>
    </source>
</evidence>
<evidence type="ECO:0000256" key="5">
    <source>
        <dbReference type="SAM" id="Phobius"/>
    </source>
</evidence>
<dbReference type="InterPro" id="IPR020846">
    <property type="entry name" value="MFS_dom"/>
</dbReference>
<feature type="transmembrane region" description="Helical" evidence="5">
    <location>
        <begin position="369"/>
        <end position="386"/>
    </location>
</feature>
<dbReference type="PANTHER" id="PTHR23527">
    <property type="entry name" value="BLL3282 PROTEIN"/>
    <property type="match status" value="1"/>
</dbReference>
<accession>A0A7W7W459</accession>
<dbReference type="RefSeq" id="WP_184580895.1">
    <property type="nucleotide sequence ID" value="NZ_JACHJT010000001.1"/>
</dbReference>
<dbReference type="InterPro" id="IPR052952">
    <property type="entry name" value="MFS-Transporter"/>
</dbReference>
<keyword evidence="2 5" id="KW-0812">Transmembrane</keyword>
<dbReference type="Gene3D" id="1.20.1250.20">
    <property type="entry name" value="MFS general substrate transporter like domains"/>
    <property type="match status" value="2"/>
</dbReference>
<sequence length="388" mass="39686">MSARSRWVILGIALLAQIAAVSAMFGVPFVLPELRDAYGLTTPQAGALAGLPGAGLLVTLLGWGVLIDRYGERLMMTVNLLLTAFFLVMLRVADGPIGVGALLAFVGASAGPLNAASGRLVLGWFAEHERGLAMGIRQMAQPLGMGLAAAALPFAAGHWGFTGAMLLPATLCAATAPLVAVLTATPRRTAAESAAPTVAPTASPYRFGTIWRVHGASGLLAVPQFTVLTYALVYLVQEHGWTAPAAGAALACAHIPGAAARLGLGAWSDRVGSRLRPVRTIAAVSGTALLLLSLSPLALPAAGVVLILVCAVLSMSHNGLTFTAVAETAGMAWAGRAMAAQNTIQSLGSMTAPAMMALVIHWFGMNPMFAVAAVFCVAAIAVVPVARR</sequence>
<name>A0A7W7W459_9ACTN</name>
<feature type="transmembrane region" description="Helical" evidence="5">
    <location>
        <begin position="74"/>
        <end position="93"/>
    </location>
</feature>
<evidence type="ECO:0000256" key="1">
    <source>
        <dbReference type="ARBA" id="ARBA00004651"/>
    </source>
</evidence>
<comment type="subcellular location">
    <subcellularLocation>
        <location evidence="1">Cell membrane</location>
        <topology evidence="1">Multi-pass membrane protein</topology>
    </subcellularLocation>
</comment>
<evidence type="ECO:0000256" key="2">
    <source>
        <dbReference type="ARBA" id="ARBA00022692"/>
    </source>
</evidence>
<keyword evidence="8" id="KW-1185">Reference proteome</keyword>
<feature type="transmembrane region" description="Helical" evidence="5">
    <location>
        <begin position="47"/>
        <end position="67"/>
    </location>
</feature>
<protein>
    <submittedName>
        <fullName evidence="7">Sugar phosphate permease</fullName>
    </submittedName>
</protein>
<dbReference type="Proteomes" id="UP000523007">
    <property type="component" value="Unassembled WGS sequence"/>
</dbReference>
<dbReference type="PROSITE" id="PS50850">
    <property type="entry name" value="MFS"/>
    <property type="match status" value="1"/>
</dbReference>
<evidence type="ECO:0000313" key="7">
    <source>
        <dbReference type="EMBL" id="MBB4933253.1"/>
    </source>
</evidence>
<evidence type="ECO:0000313" key="8">
    <source>
        <dbReference type="Proteomes" id="UP000523007"/>
    </source>
</evidence>
<dbReference type="SUPFAM" id="SSF103473">
    <property type="entry name" value="MFS general substrate transporter"/>
    <property type="match status" value="1"/>
</dbReference>
<dbReference type="AlphaFoldDB" id="A0A7W7W459"/>
<dbReference type="InterPro" id="IPR036259">
    <property type="entry name" value="MFS_trans_sf"/>
</dbReference>
<feature type="transmembrane region" description="Helical" evidence="5">
    <location>
        <begin position="280"/>
        <end position="299"/>
    </location>
</feature>
<feature type="transmembrane region" description="Helical" evidence="5">
    <location>
        <begin position="167"/>
        <end position="185"/>
    </location>
</feature>
<keyword evidence="4 5" id="KW-0472">Membrane</keyword>
<organism evidence="7 8">
    <name type="scientific">Lipingzhangella halophila</name>
    <dbReference type="NCBI Taxonomy" id="1783352"/>
    <lineage>
        <taxon>Bacteria</taxon>
        <taxon>Bacillati</taxon>
        <taxon>Actinomycetota</taxon>
        <taxon>Actinomycetes</taxon>
        <taxon>Streptosporangiales</taxon>
        <taxon>Nocardiopsidaceae</taxon>
        <taxon>Lipingzhangella</taxon>
    </lineage>
</organism>
<dbReference type="Pfam" id="PF07690">
    <property type="entry name" value="MFS_1"/>
    <property type="match status" value="1"/>
</dbReference>